<evidence type="ECO:0000256" key="1">
    <source>
        <dbReference type="ARBA" id="ARBA00004651"/>
    </source>
</evidence>
<reference evidence="9" key="1">
    <citation type="journal article" date="2019" name="Int. J. Syst. Evol. Microbiol.">
        <title>The Global Catalogue of Microorganisms (GCM) 10K type strain sequencing project: providing services to taxonomists for standard genome sequencing and annotation.</title>
        <authorList>
            <consortium name="The Broad Institute Genomics Platform"/>
            <consortium name="The Broad Institute Genome Sequencing Center for Infectious Disease"/>
            <person name="Wu L."/>
            <person name="Ma J."/>
        </authorList>
    </citation>
    <scope>NUCLEOTIDE SEQUENCE [LARGE SCALE GENOMIC DNA]</scope>
    <source>
        <strain evidence="9">CGMCC 1.10130</strain>
    </source>
</reference>
<evidence type="ECO:0000256" key="6">
    <source>
        <dbReference type="ARBA" id="ARBA00023136"/>
    </source>
</evidence>
<evidence type="ECO:0000256" key="3">
    <source>
        <dbReference type="ARBA" id="ARBA00022475"/>
    </source>
</evidence>
<proteinExistence type="predicted"/>
<protein>
    <recommendedName>
        <fullName evidence="10">Energy-coupling factor ABC transporter permease</fullName>
    </recommendedName>
</protein>
<keyword evidence="9" id="KW-1185">Reference proteome</keyword>
<comment type="subcellular location">
    <subcellularLocation>
        <location evidence="1">Cell membrane</location>
        <topology evidence="1">Multi-pass membrane protein</topology>
    </subcellularLocation>
</comment>
<organism evidence="8 9">
    <name type="scientific">Neiella marina</name>
    <dbReference type="NCBI Taxonomy" id="508461"/>
    <lineage>
        <taxon>Bacteria</taxon>
        <taxon>Pseudomonadati</taxon>
        <taxon>Pseudomonadota</taxon>
        <taxon>Gammaproteobacteria</taxon>
        <taxon>Alteromonadales</taxon>
        <taxon>Echinimonadaceae</taxon>
        <taxon>Neiella</taxon>
    </lineage>
</organism>
<dbReference type="EMBL" id="BMDX01000005">
    <property type="protein sequence ID" value="GGA73997.1"/>
    <property type="molecule type" value="Genomic_DNA"/>
</dbReference>
<dbReference type="GO" id="GO:0005886">
    <property type="term" value="C:plasma membrane"/>
    <property type="evidence" value="ECO:0007669"/>
    <property type="project" value="UniProtKB-SubCell"/>
</dbReference>
<feature type="transmembrane region" description="Helical" evidence="7">
    <location>
        <begin position="144"/>
        <end position="169"/>
    </location>
</feature>
<comment type="caution">
    <text evidence="8">The sequence shown here is derived from an EMBL/GenBank/DDBJ whole genome shotgun (WGS) entry which is preliminary data.</text>
</comment>
<evidence type="ECO:0000313" key="9">
    <source>
        <dbReference type="Proteomes" id="UP000619743"/>
    </source>
</evidence>
<keyword evidence="2" id="KW-0813">Transport</keyword>
<keyword evidence="6 7" id="KW-0472">Membrane</keyword>
<evidence type="ECO:0000256" key="7">
    <source>
        <dbReference type="SAM" id="Phobius"/>
    </source>
</evidence>
<evidence type="ECO:0000256" key="4">
    <source>
        <dbReference type="ARBA" id="ARBA00022692"/>
    </source>
</evidence>
<evidence type="ECO:0000313" key="8">
    <source>
        <dbReference type="EMBL" id="GGA73997.1"/>
    </source>
</evidence>
<dbReference type="Proteomes" id="UP000619743">
    <property type="component" value="Unassembled WGS sequence"/>
</dbReference>
<feature type="transmembrane region" description="Helical" evidence="7">
    <location>
        <begin position="76"/>
        <end position="93"/>
    </location>
</feature>
<keyword evidence="5 7" id="KW-1133">Transmembrane helix</keyword>
<dbReference type="Pfam" id="PF01891">
    <property type="entry name" value="CbiM"/>
    <property type="match status" value="1"/>
</dbReference>
<dbReference type="InterPro" id="IPR002751">
    <property type="entry name" value="CbiM/NikMN"/>
</dbReference>
<accession>A0A8J2XM02</accession>
<name>A0A8J2XM02_9GAMM</name>
<sequence>MTSPFSSKAFAVSLALLAVLWQLDIELIKGLSLHFLLVTSVSLILGFRLSCWATSGALLLLATVGLIEWSVLPRMWLVQILPAIALSYGLLLVSRKYLPRHLFVFIFVNSFLAAALAITLSILLQAGWLGLTEQFEPQQIDHYLITMLPLMLFPEALLNGMLITLLVVYKPSYVYTFNDWDYLRH</sequence>
<evidence type="ECO:0008006" key="10">
    <source>
        <dbReference type="Google" id="ProtNLM"/>
    </source>
</evidence>
<gene>
    <name evidence="8" type="ORF">GCM10011369_14790</name>
</gene>
<keyword evidence="4 7" id="KW-0812">Transmembrane</keyword>
<dbReference type="Gene3D" id="1.10.1760.20">
    <property type="match status" value="1"/>
</dbReference>
<evidence type="ECO:0000256" key="5">
    <source>
        <dbReference type="ARBA" id="ARBA00022989"/>
    </source>
</evidence>
<evidence type="ECO:0000256" key="2">
    <source>
        <dbReference type="ARBA" id="ARBA00022448"/>
    </source>
</evidence>
<feature type="transmembrane region" description="Helical" evidence="7">
    <location>
        <begin position="102"/>
        <end position="124"/>
    </location>
</feature>
<dbReference type="AlphaFoldDB" id="A0A8J2XM02"/>
<dbReference type="GO" id="GO:0000041">
    <property type="term" value="P:transition metal ion transport"/>
    <property type="evidence" value="ECO:0007669"/>
    <property type="project" value="InterPro"/>
</dbReference>
<feature type="transmembrane region" description="Helical" evidence="7">
    <location>
        <begin position="35"/>
        <end position="64"/>
    </location>
</feature>
<keyword evidence="3" id="KW-1003">Cell membrane</keyword>